<dbReference type="Pfam" id="PF03184">
    <property type="entry name" value="DDE_1"/>
    <property type="match status" value="1"/>
</dbReference>
<reference evidence="7" key="1">
    <citation type="journal article" date="2014" name="PLoS ONE">
        <title>Transcriptome-Based Identification of ABC Transporters in the Western Tarnished Plant Bug Lygus hesperus.</title>
        <authorList>
            <person name="Hull J.J."/>
            <person name="Chaney K."/>
            <person name="Geib S.M."/>
            <person name="Fabrick J.A."/>
            <person name="Brent C.S."/>
            <person name="Walsh D."/>
            <person name="Lavine L.C."/>
        </authorList>
    </citation>
    <scope>NUCLEOTIDE SEQUENCE</scope>
</reference>
<sequence>RENNLFDVLQDPSRVFNGDETNFQLCPKNGSVLTLKGSKNVYEVDCATSKSTLTVMFTFSAAGNMVPPMIIYPYVRIPQEITREVPEGWGVGRSESGWMTSETFYEYISKVFILFLHANKIKTPVILFVDGHKSHLSYHLSELCSKANIVLIALYPNTTRILQPADVAAFRPLKQAWRNEIAKWRLDNHGVTVTKDKVAPLLEKALNCMNPSILKNGFRASGLFPWDFHAIDLSKCLGSSKSDVIPAPSPPQLGFETFTELAGETMMGELEKRTLSHRPSQYEVLCRKLFAFFKLEEPIPHAFCSDEHQEELSVVEGGASGIDTFNPKATHSQSFELEVGVNIFEDGAETGFLEAAPNTSEEPNATGALEKLINDSNSMSQGALQEVVGSNCISLPLGACGLALDEILDWPGSPKRKGTRNTERVPFVLTSEAYKKIHLEKEAKKRKEEELKEQRKRDRENKKLQKSQIESTKKGRAAPKTSAAQEFNQENCTPNVLGNLCFICAGSLKKSPTIACSTCRKVFHRACCDSVQTFEEEIDDDDFYVCATCCDEAPMFL</sequence>
<dbReference type="InterPro" id="IPR001965">
    <property type="entry name" value="Znf_PHD"/>
</dbReference>
<reference evidence="7" key="2">
    <citation type="submission" date="2014-07" db="EMBL/GenBank/DDBJ databases">
        <authorList>
            <person name="Hull J."/>
        </authorList>
    </citation>
    <scope>NUCLEOTIDE SEQUENCE</scope>
</reference>
<name>A0A0A9YWT6_LYGHE</name>
<dbReference type="PROSITE" id="PS01359">
    <property type="entry name" value="ZF_PHD_1"/>
    <property type="match status" value="1"/>
</dbReference>
<organism evidence="7">
    <name type="scientific">Lygus hesperus</name>
    <name type="common">Western plant bug</name>
    <dbReference type="NCBI Taxonomy" id="30085"/>
    <lineage>
        <taxon>Eukaryota</taxon>
        <taxon>Metazoa</taxon>
        <taxon>Ecdysozoa</taxon>
        <taxon>Arthropoda</taxon>
        <taxon>Hexapoda</taxon>
        <taxon>Insecta</taxon>
        <taxon>Pterygota</taxon>
        <taxon>Neoptera</taxon>
        <taxon>Paraneoptera</taxon>
        <taxon>Hemiptera</taxon>
        <taxon>Heteroptera</taxon>
        <taxon>Panheteroptera</taxon>
        <taxon>Cimicomorpha</taxon>
        <taxon>Miridae</taxon>
        <taxon>Mirini</taxon>
        <taxon>Lygus</taxon>
    </lineage>
</organism>
<evidence type="ECO:0000256" key="2">
    <source>
        <dbReference type="ARBA" id="ARBA00022771"/>
    </source>
</evidence>
<evidence type="ECO:0000256" key="4">
    <source>
        <dbReference type="PROSITE-ProRule" id="PRU00146"/>
    </source>
</evidence>
<dbReference type="CDD" id="cd15489">
    <property type="entry name" value="PHD_SF"/>
    <property type="match status" value="1"/>
</dbReference>
<feature type="compositionally biased region" description="Basic and acidic residues" evidence="5">
    <location>
        <begin position="443"/>
        <end position="463"/>
    </location>
</feature>
<dbReference type="EMBL" id="GBHO01008046">
    <property type="protein sequence ID" value="JAG35558.1"/>
    <property type="molecule type" value="Transcribed_RNA"/>
</dbReference>
<evidence type="ECO:0000259" key="6">
    <source>
        <dbReference type="PROSITE" id="PS50016"/>
    </source>
</evidence>
<dbReference type="PANTHER" id="PTHR19303:SF71">
    <property type="entry name" value="ZINC FINGER PHD-TYPE DOMAIN-CONTAINING PROTEIN"/>
    <property type="match status" value="1"/>
</dbReference>
<keyword evidence="2 4" id="KW-0863">Zinc-finger</keyword>
<dbReference type="AlphaFoldDB" id="A0A0A9YWT6"/>
<dbReference type="SUPFAM" id="SSF57903">
    <property type="entry name" value="FYVE/PHD zinc finger"/>
    <property type="match status" value="1"/>
</dbReference>
<accession>A0A0A9YWT6</accession>
<dbReference type="InterPro" id="IPR050863">
    <property type="entry name" value="CenT-Element_Derived"/>
</dbReference>
<proteinExistence type="predicted"/>
<keyword evidence="3" id="KW-0862">Zinc</keyword>
<protein>
    <submittedName>
        <fullName evidence="7">Pogo transposable element with KRAB domain</fullName>
    </submittedName>
</protein>
<dbReference type="GO" id="GO:0008270">
    <property type="term" value="F:zinc ion binding"/>
    <property type="evidence" value="ECO:0007669"/>
    <property type="project" value="UniProtKB-KW"/>
</dbReference>
<dbReference type="GO" id="GO:0005634">
    <property type="term" value="C:nucleus"/>
    <property type="evidence" value="ECO:0007669"/>
    <property type="project" value="TreeGrafter"/>
</dbReference>
<evidence type="ECO:0000256" key="3">
    <source>
        <dbReference type="ARBA" id="ARBA00022833"/>
    </source>
</evidence>
<dbReference type="InterPro" id="IPR011011">
    <property type="entry name" value="Znf_FYVE_PHD"/>
</dbReference>
<dbReference type="InterPro" id="IPR004875">
    <property type="entry name" value="DDE_SF_endonuclease_dom"/>
</dbReference>
<evidence type="ECO:0000256" key="5">
    <source>
        <dbReference type="SAM" id="MobiDB-lite"/>
    </source>
</evidence>
<evidence type="ECO:0000313" key="7">
    <source>
        <dbReference type="EMBL" id="JAG35558.1"/>
    </source>
</evidence>
<dbReference type="InterPro" id="IPR019786">
    <property type="entry name" value="Zinc_finger_PHD-type_CS"/>
</dbReference>
<dbReference type="InterPro" id="IPR019787">
    <property type="entry name" value="Znf_PHD-finger"/>
</dbReference>
<keyword evidence="1" id="KW-0479">Metal-binding</keyword>
<feature type="domain" description="PHD-type" evidence="6">
    <location>
        <begin position="498"/>
        <end position="552"/>
    </location>
</feature>
<dbReference type="PANTHER" id="PTHR19303">
    <property type="entry name" value="TRANSPOSON"/>
    <property type="match status" value="1"/>
</dbReference>
<dbReference type="SMART" id="SM00249">
    <property type="entry name" value="PHD"/>
    <property type="match status" value="1"/>
</dbReference>
<dbReference type="InterPro" id="IPR036397">
    <property type="entry name" value="RNaseH_sf"/>
</dbReference>
<dbReference type="GO" id="GO:0003677">
    <property type="term" value="F:DNA binding"/>
    <property type="evidence" value="ECO:0007669"/>
    <property type="project" value="TreeGrafter"/>
</dbReference>
<dbReference type="Gene3D" id="3.30.420.10">
    <property type="entry name" value="Ribonuclease H-like superfamily/Ribonuclease H"/>
    <property type="match status" value="1"/>
</dbReference>
<gene>
    <name evidence="7" type="primary">POGK_1</name>
    <name evidence="7" type="ORF">CM83_101355</name>
</gene>
<evidence type="ECO:0000256" key="1">
    <source>
        <dbReference type="ARBA" id="ARBA00022723"/>
    </source>
</evidence>
<feature type="region of interest" description="Disordered" evidence="5">
    <location>
        <begin position="443"/>
        <end position="484"/>
    </location>
</feature>
<dbReference type="PROSITE" id="PS50016">
    <property type="entry name" value="ZF_PHD_2"/>
    <property type="match status" value="1"/>
</dbReference>
<feature type="non-terminal residue" evidence="7">
    <location>
        <position position="1"/>
    </location>
</feature>